<keyword evidence="2" id="KW-1185">Reference proteome</keyword>
<organism evidence="1 2">
    <name type="scientific">Stegodyphus mimosarum</name>
    <name type="common">African social velvet spider</name>
    <dbReference type="NCBI Taxonomy" id="407821"/>
    <lineage>
        <taxon>Eukaryota</taxon>
        <taxon>Metazoa</taxon>
        <taxon>Ecdysozoa</taxon>
        <taxon>Arthropoda</taxon>
        <taxon>Chelicerata</taxon>
        <taxon>Arachnida</taxon>
        <taxon>Araneae</taxon>
        <taxon>Araneomorphae</taxon>
        <taxon>Entelegynae</taxon>
        <taxon>Eresoidea</taxon>
        <taxon>Eresidae</taxon>
        <taxon>Stegodyphus</taxon>
    </lineage>
</organism>
<feature type="non-terminal residue" evidence="1">
    <location>
        <position position="442"/>
    </location>
</feature>
<dbReference type="EMBL" id="KK112782">
    <property type="protein sequence ID" value="KFM58545.1"/>
    <property type="molecule type" value="Genomic_DNA"/>
</dbReference>
<gene>
    <name evidence="1" type="ORF">X975_12720</name>
</gene>
<dbReference type="Proteomes" id="UP000054359">
    <property type="component" value="Unassembled WGS sequence"/>
</dbReference>
<evidence type="ECO:0000313" key="1">
    <source>
        <dbReference type="EMBL" id="KFM58545.1"/>
    </source>
</evidence>
<dbReference type="AlphaFoldDB" id="A0A087T0A6"/>
<reference evidence="1 2" key="1">
    <citation type="submission" date="2013-11" db="EMBL/GenBank/DDBJ databases">
        <title>Genome sequencing of Stegodyphus mimosarum.</title>
        <authorList>
            <person name="Bechsgaard J."/>
        </authorList>
    </citation>
    <scope>NUCLEOTIDE SEQUENCE [LARGE SCALE GENOMIC DNA]</scope>
</reference>
<evidence type="ECO:0000313" key="2">
    <source>
        <dbReference type="Proteomes" id="UP000054359"/>
    </source>
</evidence>
<dbReference type="OrthoDB" id="6429063at2759"/>
<name>A0A087T0A6_STEMI</name>
<proteinExistence type="predicted"/>
<dbReference type="OMA" id="DIRCHIS"/>
<accession>A0A087T0A6</accession>
<sequence length="442" mass="52723">MEFILRPSLCRRSAIAAVVVLWNQKDIRCHISNYQWSSDINKKAQWRFIEDKIIKNILTLPATQFAKQSLLDLVQLIGFHIFQWKEFHLFLNINLPDPFCWTPYGTIDAKKTAEKLLKDESLSFGDRFRLACVYCIDSYIYSLWPQVQRYFTEKLIEKFIVDESAEVIFWTFYLEGEMNKLMLLTEYVGNKNAFEYGLQKSCTNTWAVKYFVSKINEERKTKIIFNCAKHIVTNHWNRKTDTLILFLSYMNGNQQEEFFNLSAYGVLECFLLWPWQEFFMDIINTVWNSLSEIEYYNLLEDVAHKISEFNRSHIYIQTFQELWNNTAQSYKNYIITKCYNGTYLSRLFMIKNTDPMIKLILHDATPEEKHRMIFYVEGPSICCFLYREKRLESLKMLIKECIQSDEIMTNFKEIYQAHTQVCPYPASSVELNNFFLLLDSFL</sequence>
<protein>
    <submittedName>
        <fullName evidence="1">Uncharacterized protein</fullName>
    </submittedName>
</protein>